<keyword evidence="2" id="KW-1185">Reference proteome</keyword>
<dbReference type="EMBL" id="JAUSUD010000039">
    <property type="protein sequence ID" value="MDQ0233413.1"/>
    <property type="molecule type" value="Genomic_DNA"/>
</dbReference>
<accession>A0ABT9ZMA1</accession>
<reference evidence="1 2" key="1">
    <citation type="submission" date="2023-07" db="EMBL/GenBank/DDBJ databases">
        <title>Genomic Encyclopedia of Type Strains, Phase IV (KMG-IV): sequencing the most valuable type-strain genomes for metagenomic binning, comparative biology and taxonomic classification.</title>
        <authorList>
            <person name="Goeker M."/>
        </authorList>
    </citation>
    <scope>NUCLEOTIDE SEQUENCE [LARGE SCALE GENOMIC DNA]</scope>
    <source>
        <strain evidence="1 2">DSM 29005</strain>
    </source>
</reference>
<sequence>MTKNDILEGLPSNWKYTENNGFVHIRDANGNVRMKIDPPDKVTNSERQQVLFTLRLQHRVRVKLSKLRTLKMK</sequence>
<evidence type="ECO:0008006" key="3">
    <source>
        <dbReference type="Google" id="ProtNLM"/>
    </source>
</evidence>
<dbReference type="Proteomes" id="UP001234495">
    <property type="component" value="Unassembled WGS sequence"/>
</dbReference>
<comment type="caution">
    <text evidence="1">The sequence shown here is derived from an EMBL/GenBank/DDBJ whole genome shotgun (WGS) entry which is preliminary data.</text>
</comment>
<protein>
    <recommendedName>
        <fullName evidence="3">Transposase</fullName>
    </recommendedName>
</protein>
<gene>
    <name evidence="1" type="ORF">J2S19_004760</name>
</gene>
<organism evidence="1 2">
    <name type="scientific">Metabacillus malikii</name>
    <dbReference type="NCBI Taxonomy" id="1504265"/>
    <lineage>
        <taxon>Bacteria</taxon>
        <taxon>Bacillati</taxon>
        <taxon>Bacillota</taxon>
        <taxon>Bacilli</taxon>
        <taxon>Bacillales</taxon>
        <taxon>Bacillaceae</taxon>
        <taxon>Metabacillus</taxon>
    </lineage>
</organism>
<name>A0ABT9ZMA1_9BACI</name>
<evidence type="ECO:0000313" key="2">
    <source>
        <dbReference type="Proteomes" id="UP001234495"/>
    </source>
</evidence>
<evidence type="ECO:0000313" key="1">
    <source>
        <dbReference type="EMBL" id="MDQ0233413.1"/>
    </source>
</evidence>
<proteinExistence type="predicted"/>